<organism evidence="1 2">
    <name type="scientific">Rotaria sordida</name>
    <dbReference type="NCBI Taxonomy" id="392033"/>
    <lineage>
        <taxon>Eukaryota</taxon>
        <taxon>Metazoa</taxon>
        <taxon>Spiralia</taxon>
        <taxon>Gnathifera</taxon>
        <taxon>Rotifera</taxon>
        <taxon>Eurotatoria</taxon>
        <taxon>Bdelloidea</taxon>
        <taxon>Philodinida</taxon>
        <taxon>Philodinidae</taxon>
        <taxon>Rotaria</taxon>
    </lineage>
</organism>
<sequence>ECATQITTLTPIETVEDNQDLSTDSSLPIDTNQVLVIDEIPTEELELMPISSGFGYYPY</sequence>
<feature type="non-terminal residue" evidence="1">
    <location>
        <position position="1"/>
    </location>
</feature>
<evidence type="ECO:0000313" key="1">
    <source>
        <dbReference type="EMBL" id="CAF4334044.1"/>
    </source>
</evidence>
<feature type="non-terminal residue" evidence="1">
    <location>
        <position position="59"/>
    </location>
</feature>
<reference evidence="1" key="1">
    <citation type="submission" date="2021-02" db="EMBL/GenBank/DDBJ databases">
        <authorList>
            <person name="Nowell W R."/>
        </authorList>
    </citation>
    <scope>NUCLEOTIDE SEQUENCE</scope>
</reference>
<dbReference type="EMBL" id="CAJOBE010043437">
    <property type="protein sequence ID" value="CAF4334044.1"/>
    <property type="molecule type" value="Genomic_DNA"/>
</dbReference>
<accession>A0A820K1B2</accession>
<comment type="caution">
    <text evidence="1">The sequence shown here is derived from an EMBL/GenBank/DDBJ whole genome shotgun (WGS) entry which is preliminary data.</text>
</comment>
<dbReference type="AlphaFoldDB" id="A0A820K1B2"/>
<dbReference type="Proteomes" id="UP000663874">
    <property type="component" value="Unassembled WGS sequence"/>
</dbReference>
<gene>
    <name evidence="1" type="ORF">FNK824_LOCUS41785</name>
</gene>
<proteinExistence type="predicted"/>
<name>A0A820K1B2_9BILA</name>
<evidence type="ECO:0000313" key="2">
    <source>
        <dbReference type="Proteomes" id="UP000663874"/>
    </source>
</evidence>
<protein>
    <submittedName>
        <fullName evidence="1">Uncharacterized protein</fullName>
    </submittedName>
</protein>